<dbReference type="EMBL" id="FNSD01000001">
    <property type="protein sequence ID" value="SEC54972.1"/>
    <property type="molecule type" value="Genomic_DNA"/>
</dbReference>
<keyword evidence="2" id="KW-0813">Transport</keyword>
<comment type="similarity">
    <text evidence="1 2">Belongs to the BioY family.</text>
</comment>
<dbReference type="Gene3D" id="1.10.1760.20">
    <property type="match status" value="1"/>
</dbReference>
<dbReference type="PANTHER" id="PTHR34295">
    <property type="entry name" value="BIOTIN TRANSPORTER BIOY"/>
    <property type="match status" value="1"/>
</dbReference>
<dbReference type="AlphaFoldDB" id="A0A1H4TEV5"/>
<accession>A0A1H4TEV5</accession>
<keyword evidence="3" id="KW-0812">Transmembrane</keyword>
<feature type="transmembrane region" description="Helical" evidence="3">
    <location>
        <begin position="61"/>
        <end position="84"/>
    </location>
</feature>
<evidence type="ECO:0000313" key="5">
    <source>
        <dbReference type="Proteomes" id="UP000182409"/>
    </source>
</evidence>
<dbReference type="Pfam" id="PF02632">
    <property type="entry name" value="BioY"/>
    <property type="match status" value="1"/>
</dbReference>
<dbReference type="RefSeq" id="WP_074655448.1">
    <property type="nucleotide sequence ID" value="NZ_FNSD01000001.1"/>
</dbReference>
<dbReference type="PIRSF" id="PIRSF016661">
    <property type="entry name" value="BioY"/>
    <property type="match status" value="1"/>
</dbReference>
<dbReference type="InterPro" id="IPR003784">
    <property type="entry name" value="BioY"/>
</dbReference>
<feature type="transmembrane region" description="Helical" evidence="3">
    <location>
        <begin position="25"/>
        <end position="49"/>
    </location>
</feature>
<keyword evidence="2 3" id="KW-0472">Membrane</keyword>
<sequence>MSRLTSSALRPAPFAVNGRSRSLDLLVRAAVVVAASLFVALCAHIAVPLPFTPVPFTLQPFAVILVGMLLGPGAGFAAMAVYLAEGAAGLPVFTPAGLPGIARLLGPTGGYLFAYPLAAAIAGAVPRMVKSPRFVAYALGGVAAMAVVYTCGALWFSHQLGMHFSAALGSTVLPFALSDVVKICAAAGIAAALVKRA</sequence>
<dbReference type="GO" id="GO:0015225">
    <property type="term" value="F:biotin transmembrane transporter activity"/>
    <property type="evidence" value="ECO:0007669"/>
    <property type="project" value="UniProtKB-UniRule"/>
</dbReference>
<proteinExistence type="inferred from homology"/>
<dbReference type="OrthoDB" id="9803495at2"/>
<evidence type="ECO:0000256" key="2">
    <source>
        <dbReference type="PIRNR" id="PIRNR016661"/>
    </source>
</evidence>
<gene>
    <name evidence="4" type="ORF">SAMN05443244_3735</name>
</gene>
<keyword evidence="2" id="KW-1003">Cell membrane</keyword>
<feature type="transmembrane region" description="Helical" evidence="3">
    <location>
        <begin position="134"/>
        <end position="155"/>
    </location>
</feature>
<evidence type="ECO:0000256" key="3">
    <source>
        <dbReference type="SAM" id="Phobius"/>
    </source>
</evidence>
<evidence type="ECO:0000313" key="4">
    <source>
        <dbReference type="EMBL" id="SEC54972.1"/>
    </source>
</evidence>
<dbReference type="GO" id="GO:0005886">
    <property type="term" value="C:plasma membrane"/>
    <property type="evidence" value="ECO:0007669"/>
    <property type="project" value="UniProtKB-SubCell"/>
</dbReference>
<keyword evidence="3" id="KW-1133">Transmembrane helix</keyword>
<evidence type="ECO:0000256" key="1">
    <source>
        <dbReference type="ARBA" id="ARBA00010692"/>
    </source>
</evidence>
<protein>
    <recommendedName>
        <fullName evidence="2">Biotin transporter</fullName>
    </recommendedName>
</protein>
<feature type="transmembrane region" description="Helical" evidence="3">
    <location>
        <begin position="175"/>
        <end position="194"/>
    </location>
</feature>
<reference evidence="4 5" key="1">
    <citation type="submission" date="2016-10" db="EMBL/GenBank/DDBJ databases">
        <authorList>
            <person name="de Groot N.N."/>
        </authorList>
    </citation>
    <scope>NUCLEOTIDE SEQUENCE [LARGE SCALE GENOMIC DNA]</scope>
    <source>
        <strain evidence="4 5">AB35.6</strain>
    </source>
</reference>
<dbReference type="Proteomes" id="UP000182409">
    <property type="component" value="Unassembled WGS sequence"/>
</dbReference>
<dbReference type="PANTHER" id="PTHR34295:SF1">
    <property type="entry name" value="BIOTIN TRANSPORTER BIOY"/>
    <property type="match status" value="1"/>
</dbReference>
<name>A0A1H4TEV5_9BACT</name>
<organism evidence="4 5">
    <name type="scientific">Terriglobus roseus</name>
    <dbReference type="NCBI Taxonomy" id="392734"/>
    <lineage>
        <taxon>Bacteria</taxon>
        <taxon>Pseudomonadati</taxon>
        <taxon>Acidobacteriota</taxon>
        <taxon>Terriglobia</taxon>
        <taxon>Terriglobales</taxon>
        <taxon>Acidobacteriaceae</taxon>
        <taxon>Terriglobus</taxon>
    </lineage>
</organism>
<comment type="subcellular location">
    <subcellularLocation>
        <location evidence="2">Cell membrane</location>
        <topology evidence="2">Multi-pass membrane protein</topology>
    </subcellularLocation>
</comment>